<organism evidence="2 3">
    <name type="scientific">Alteribacillus persepolensis</name>
    <dbReference type="NCBI Taxonomy" id="568899"/>
    <lineage>
        <taxon>Bacteria</taxon>
        <taxon>Bacillati</taxon>
        <taxon>Bacillota</taxon>
        <taxon>Bacilli</taxon>
        <taxon>Bacillales</taxon>
        <taxon>Bacillaceae</taxon>
        <taxon>Alteribacillus</taxon>
    </lineage>
</organism>
<feature type="transmembrane region" description="Helical" evidence="1">
    <location>
        <begin position="127"/>
        <end position="151"/>
    </location>
</feature>
<gene>
    <name evidence="2" type="ORF">SAMN05192534_105141</name>
</gene>
<dbReference type="OrthoDB" id="110250at2"/>
<proteinExistence type="predicted"/>
<dbReference type="InterPro" id="IPR053170">
    <property type="entry name" value="Transcription_regulator"/>
</dbReference>
<name>A0A1G8CCL6_9BACI</name>
<keyword evidence="1" id="KW-1133">Transmembrane helix</keyword>
<keyword evidence="1" id="KW-0472">Membrane</keyword>
<protein>
    <submittedName>
        <fullName evidence="2">Inner membrane protein</fullName>
    </submittedName>
</protein>
<dbReference type="AlphaFoldDB" id="A0A1G8CCL6"/>
<feature type="transmembrane region" description="Helical" evidence="1">
    <location>
        <begin position="93"/>
        <end position="115"/>
    </location>
</feature>
<dbReference type="Proteomes" id="UP000199163">
    <property type="component" value="Unassembled WGS sequence"/>
</dbReference>
<feature type="transmembrane region" description="Helical" evidence="1">
    <location>
        <begin position="69"/>
        <end position="87"/>
    </location>
</feature>
<dbReference type="RefSeq" id="WP_091272267.1">
    <property type="nucleotide sequence ID" value="NZ_FNDK01000005.1"/>
</dbReference>
<dbReference type="PANTHER" id="PTHR40031:SF1">
    <property type="entry name" value="MEMBRANE-BOUND METAL-DEPENDENT HYDROLASE"/>
    <property type="match status" value="1"/>
</dbReference>
<evidence type="ECO:0000313" key="3">
    <source>
        <dbReference type="Proteomes" id="UP000199163"/>
    </source>
</evidence>
<dbReference type="STRING" id="568899.SAMN05192534_105141"/>
<keyword evidence="3" id="KW-1185">Reference proteome</keyword>
<keyword evidence="1" id="KW-0812">Transmembrane</keyword>
<sequence length="338" mass="39120">MDTATHAVMGIGLGGLAMLDPVVAETPYAMQTVMAATIIGSQAPDFDTILKLKNNAVYIKYHRGPTHSIPAVLLWPVIVAGGVYISSPEISFLHLWMWTFLAVFLHVFVDIFNAYGTQALSPFSKRWIALGVINIFDPLIFLVHIAGFLLWRYGAPPGITFFLLYCSLIFYYIWRFRARNKVLKQASQFHPNATHFFISPTFNWNKWHLVIRTKDMLHVTESRSGKLQYFESYPFEPIPDNNIIQAARKDQNLEAFLSFSPTYRWKIREMQDGWEVKFIDLRYRSKGYYPFVAVVRLDKHLRIYTSYTGWIYSDETLEKKLKQGKKLYQSSGSKNIKT</sequence>
<dbReference type="EMBL" id="FNDK01000005">
    <property type="protein sequence ID" value="SDH43251.1"/>
    <property type="molecule type" value="Genomic_DNA"/>
</dbReference>
<dbReference type="Pfam" id="PF04307">
    <property type="entry name" value="YdjM"/>
    <property type="match status" value="1"/>
</dbReference>
<feature type="transmembrane region" description="Helical" evidence="1">
    <location>
        <begin position="157"/>
        <end position="174"/>
    </location>
</feature>
<dbReference type="InterPro" id="IPR007404">
    <property type="entry name" value="YdjM-like"/>
</dbReference>
<accession>A0A1G8CCL6</accession>
<evidence type="ECO:0000256" key="1">
    <source>
        <dbReference type="SAM" id="Phobius"/>
    </source>
</evidence>
<reference evidence="2 3" key="1">
    <citation type="submission" date="2016-10" db="EMBL/GenBank/DDBJ databases">
        <authorList>
            <person name="de Groot N.N."/>
        </authorList>
    </citation>
    <scope>NUCLEOTIDE SEQUENCE [LARGE SCALE GENOMIC DNA]</scope>
    <source>
        <strain evidence="2 3">DSM 21632</strain>
    </source>
</reference>
<evidence type="ECO:0000313" key="2">
    <source>
        <dbReference type="EMBL" id="SDH43251.1"/>
    </source>
</evidence>
<dbReference type="PANTHER" id="PTHR40031">
    <property type="entry name" value="HYPOTHETICAL MEMBRANE SPANNING PROTEIN"/>
    <property type="match status" value="1"/>
</dbReference>